<dbReference type="Proteomes" id="UP000178841">
    <property type="component" value="Unassembled WGS sequence"/>
</dbReference>
<proteinExistence type="predicted"/>
<gene>
    <name evidence="2" type="ORF">A2648_01720</name>
</gene>
<feature type="compositionally biased region" description="Basic residues" evidence="1">
    <location>
        <begin position="1"/>
        <end position="10"/>
    </location>
</feature>
<protein>
    <submittedName>
        <fullName evidence="2">Uncharacterized protein</fullName>
    </submittedName>
</protein>
<reference evidence="2 3" key="1">
    <citation type="journal article" date="2016" name="Nat. Commun.">
        <title>Thousands of microbial genomes shed light on interconnected biogeochemical processes in an aquifer system.</title>
        <authorList>
            <person name="Anantharaman K."/>
            <person name="Brown C.T."/>
            <person name="Hug L.A."/>
            <person name="Sharon I."/>
            <person name="Castelle C.J."/>
            <person name="Probst A.J."/>
            <person name="Thomas B.C."/>
            <person name="Singh A."/>
            <person name="Wilkins M.J."/>
            <person name="Karaoz U."/>
            <person name="Brodie E.L."/>
            <person name="Williams K.H."/>
            <person name="Hubbard S.S."/>
            <person name="Banfield J.F."/>
        </authorList>
    </citation>
    <scope>NUCLEOTIDE SEQUENCE [LARGE SCALE GENOMIC DNA]</scope>
</reference>
<name>A0A1G2CUL4_9BACT</name>
<dbReference type="STRING" id="1798657.A2648_01720"/>
<dbReference type="AlphaFoldDB" id="A0A1G2CUL4"/>
<accession>A0A1G2CUL4</accession>
<feature type="compositionally biased region" description="Basic and acidic residues" evidence="1">
    <location>
        <begin position="11"/>
        <end position="51"/>
    </location>
</feature>
<evidence type="ECO:0000313" key="2">
    <source>
        <dbReference type="EMBL" id="OGZ04440.1"/>
    </source>
</evidence>
<evidence type="ECO:0000256" key="1">
    <source>
        <dbReference type="SAM" id="MobiDB-lite"/>
    </source>
</evidence>
<dbReference type="EMBL" id="MHLH01000006">
    <property type="protein sequence ID" value="OGZ04440.1"/>
    <property type="molecule type" value="Genomic_DNA"/>
</dbReference>
<evidence type="ECO:0000313" key="3">
    <source>
        <dbReference type="Proteomes" id="UP000178841"/>
    </source>
</evidence>
<feature type="region of interest" description="Disordered" evidence="1">
    <location>
        <begin position="516"/>
        <end position="540"/>
    </location>
</feature>
<organism evidence="2 3">
    <name type="scientific">Candidatus Lloydbacteria bacterium RIFCSPHIGHO2_01_FULL_41_20</name>
    <dbReference type="NCBI Taxonomy" id="1798657"/>
    <lineage>
        <taxon>Bacteria</taxon>
        <taxon>Candidatus Lloydiibacteriota</taxon>
    </lineage>
</organism>
<feature type="region of interest" description="Disordered" evidence="1">
    <location>
        <begin position="1"/>
        <end position="51"/>
    </location>
</feature>
<feature type="compositionally biased region" description="Polar residues" evidence="1">
    <location>
        <begin position="518"/>
        <end position="527"/>
    </location>
</feature>
<comment type="caution">
    <text evidence="2">The sequence shown here is derived from an EMBL/GenBank/DDBJ whole genome shotgun (WGS) entry which is preliminary data.</text>
</comment>
<sequence>MAKAKSTKKGSSKDKVKKGDPKVVAKKAAEKPKKPERVKGPKPDFTPKMEANESRREWFHITQVRRLVNGIADKEKYLIGDAEFEKSYGPIYKDAPESEWRTHVVFMGAPEGHELILSGVQPGMMMLTNKLVNHVFAPSKGAKKDKKLHAAQYAFWKFIRDQVNGTGKRAETKVSTPKSQPASASDLKQLIAVGVGGNTSFAEKIASAVHKAKAGQFNPELVWENEGGLAREVVEAVEAKPAPVAEAKKEDPRPVVYPTDPRLIWDGMKGIVEVRGVKFLVVDKMEKAEHVNAVSVYEAPQGSLLFGFGINTRITIRQLRCFDEFPLKGEGKKKEEKIWNFLREIFTEAGLIKKPAVNAENKEMPKKTAKPEMKPVEVKPAITPLETLAMLGSMVDAVAHREELYKGSTDIGKLFSGLPGEYVVGNVGARVMVKVSSRPGNFIEVRLIRSEEGSTLNGKCKDGITIAHKWLTKPSNEVIVGNGNNAEYKSVLYTFLAGVISRFSEEHHKATGIIGQNGRLTTPQYGRSSADVHQAHPTPQ</sequence>